<dbReference type="FunFam" id="1.10.287.70:FF:000167">
    <property type="entry name" value="Two-pore potassium channel 2-like"/>
    <property type="match status" value="1"/>
</dbReference>
<dbReference type="Proteomes" id="UP000694853">
    <property type="component" value="Unplaced"/>
</dbReference>
<dbReference type="InterPro" id="IPR011992">
    <property type="entry name" value="EF-hand-dom_pair"/>
</dbReference>
<keyword evidence="13" id="KW-1185">Reference proteome</keyword>
<evidence type="ECO:0000313" key="14">
    <source>
        <dbReference type="RefSeq" id="XP_027368573.1"/>
    </source>
</evidence>
<dbReference type="GO" id="GO:0030322">
    <property type="term" value="P:stabilization of membrane potential"/>
    <property type="evidence" value="ECO:0007669"/>
    <property type="project" value="TreeGrafter"/>
</dbReference>
<dbReference type="PRINTS" id="PR01333">
    <property type="entry name" value="2POREKCHANEL"/>
</dbReference>
<dbReference type="GO" id="GO:0005886">
    <property type="term" value="C:plasma membrane"/>
    <property type="evidence" value="ECO:0007669"/>
    <property type="project" value="TreeGrafter"/>
</dbReference>
<feature type="transmembrane region" description="Helical" evidence="11">
    <location>
        <begin position="271"/>
        <end position="290"/>
    </location>
</feature>
<keyword evidence="7" id="KW-0406">Ion transport</keyword>
<evidence type="ECO:0000256" key="6">
    <source>
        <dbReference type="ARBA" id="ARBA00022989"/>
    </source>
</evidence>
<dbReference type="SUPFAM" id="SSF47473">
    <property type="entry name" value="EF-hand"/>
    <property type="match status" value="1"/>
</dbReference>
<keyword evidence="5" id="KW-0106">Calcium</keyword>
<dbReference type="InterPro" id="IPR013099">
    <property type="entry name" value="K_chnl_dom"/>
</dbReference>
<organism evidence="13 14">
    <name type="scientific">Abrus precatorius</name>
    <name type="common">Indian licorice</name>
    <name type="synonym">Glycine abrus</name>
    <dbReference type="NCBI Taxonomy" id="3816"/>
    <lineage>
        <taxon>Eukaryota</taxon>
        <taxon>Viridiplantae</taxon>
        <taxon>Streptophyta</taxon>
        <taxon>Embryophyta</taxon>
        <taxon>Tracheophyta</taxon>
        <taxon>Spermatophyta</taxon>
        <taxon>Magnoliopsida</taxon>
        <taxon>eudicotyledons</taxon>
        <taxon>Gunneridae</taxon>
        <taxon>Pentapetalae</taxon>
        <taxon>rosids</taxon>
        <taxon>fabids</taxon>
        <taxon>Fabales</taxon>
        <taxon>Fabaceae</taxon>
        <taxon>Papilionoideae</taxon>
        <taxon>50 kb inversion clade</taxon>
        <taxon>NPAAA clade</taxon>
        <taxon>indigoferoid/millettioid clade</taxon>
        <taxon>Abreae</taxon>
        <taxon>Abrus</taxon>
    </lineage>
</organism>
<keyword evidence="8 11" id="KW-0472">Membrane</keyword>
<dbReference type="InterPro" id="IPR003280">
    <property type="entry name" value="2pore_dom_K_chnl"/>
</dbReference>
<reference evidence="13" key="1">
    <citation type="journal article" date="2019" name="Toxins">
        <title>Detection of Abrin-Like and Prepropulchellin-Like Toxin Genes and Transcripts Using Whole Genome Sequencing and Full-Length Transcript Sequencing of Abrus precatorius.</title>
        <authorList>
            <person name="Hovde B.T."/>
            <person name="Daligault H.E."/>
            <person name="Hanschen E.R."/>
            <person name="Kunde Y.A."/>
            <person name="Johnson M.B."/>
            <person name="Starkenburg S.R."/>
            <person name="Johnson S.L."/>
        </authorList>
    </citation>
    <scope>NUCLEOTIDE SEQUENCE [LARGE SCALE GENOMIC DNA]</scope>
</reference>
<keyword evidence="3" id="KW-0813">Transport</keyword>
<evidence type="ECO:0000259" key="12">
    <source>
        <dbReference type="Pfam" id="PF07885"/>
    </source>
</evidence>
<dbReference type="GeneID" id="113874552"/>
<feature type="region of interest" description="Disordered" evidence="10">
    <location>
        <begin position="1"/>
        <end position="43"/>
    </location>
</feature>
<dbReference type="AlphaFoldDB" id="A0A8B8MKY9"/>
<evidence type="ECO:0000256" key="5">
    <source>
        <dbReference type="ARBA" id="ARBA00022837"/>
    </source>
</evidence>
<dbReference type="Pfam" id="PF07885">
    <property type="entry name" value="Ion_trans_2"/>
    <property type="match status" value="2"/>
</dbReference>
<keyword evidence="9" id="KW-0407">Ion channel</keyword>
<evidence type="ECO:0000256" key="2">
    <source>
        <dbReference type="ARBA" id="ARBA00010159"/>
    </source>
</evidence>
<feature type="transmembrane region" description="Helical" evidence="11">
    <location>
        <begin position="215"/>
        <end position="236"/>
    </location>
</feature>
<protein>
    <submittedName>
        <fullName evidence="14">Two-pore potassium channel 3-like</fullName>
    </submittedName>
</protein>
<feature type="domain" description="Potassium channel" evidence="12">
    <location>
        <begin position="98"/>
        <end position="175"/>
    </location>
</feature>
<accession>A0A8B8MKY9</accession>
<dbReference type="GO" id="GO:0022841">
    <property type="term" value="F:potassium ion leak channel activity"/>
    <property type="evidence" value="ECO:0007669"/>
    <property type="project" value="TreeGrafter"/>
</dbReference>
<gene>
    <name evidence="14" type="primary">LOC113874552</name>
</gene>
<evidence type="ECO:0000256" key="8">
    <source>
        <dbReference type="ARBA" id="ARBA00023136"/>
    </source>
</evidence>
<feature type="transmembrane region" description="Helical" evidence="11">
    <location>
        <begin position="149"/>
        <end position="169"/>
    </location>
</feature>
<feature type="transmembrane region" description="Helical" evidence="11">
    <location>
        <begin position="90"/>
        <end position="112"/>
    </location>
</feature>
<dbReference type="KEGG" id="aprc:113874552"/>
<dbReference type="InterPro" id="IPR018247">
    <property type="entry name" value="EF_Hand_1_Ca_BS"/>
</dbReference>
<dbReference type="RefSeq" id="XP_027368573.1">
    <property type="nucleotide sequence ID" value="XM_027512772.1"/>
</dbReference>
<feature type="compositionally biased region" description="Polar residues" evidence="10">
    <location>
        <begin position="17"/>
        <end position="26"/>
    </location>
</feature>
<reference evidence="14" key="2">
    <citation type="submission" date="2025-08" db="UniProtKB">
        <authorList>
            <consortium name="RefSeq"/>
        </authorList>
    </citation>
    <scope>IDENTIFICATION</scope>
    <source>
        <tissue evidence="14">Young leaves</tissue>
    </source>
</reference>
<name>A0A8B8MKY9_ABRPR</name>
<evidence type="ECO:0000256" key="10">
    <source>
        <dbReference type="SAM" id="MobiDB-lite"/>
    </source>
</evidence>
<comment type="subcellular location">
    <subcellularLocation>
        <location evidence="1">Membrane</location>
        <topology evidence="1">Multi-pass membrane protein</topology>
    </subcellularLocation>
</comment>
<keyword evidence="6 11" id="KW-1133">Transmembrane helix</keyword>
<dbReference type="SUPFAM" id="SSF81324">
    <property type="entry name" value="Voltage-gated potassium channels"/>
    <property type="match status" value="2"/>
</dbReference>
<dbReference type="PANTHER" id="PTHR11003:SF303">
    <property type="entry name" value="OS01G0696100 PROTEIN"/>
    <property type="match status" value="1"/>
</dbReference>
<dbReference type="GO" id="GO:0009705">
    <property type="term" value="C:plant-type vacuole membrane"/>
    <property type="evidence" value="ECO:0007669"/>
    <property type="project" value="TreeGrafter"/>
</dbReference>
<feature type="domain" description="Potassium channel" evidence="12">
    <location>
        <begin position="221"/>
        <end position="292"/>
    </location>
</feature>
<sequence length="390" mass="43319">MQEPLLSPCSSRGLASPSGTSSPNEQSFHDLAPSPLQSPPYIINEARSPSNANLSLKKRHITYRSRSAPSVLEVNVHEPSEPRPAQQSGWIVRLSLIAVIVYVVTGVAVYMTSGSFKGTTTAKLVDAIYFTMVTLCTTGYGDIIPDTTFTKIFTCIFILVGFGFVAYLLNWLVAYICDAQEAFLLSITNESPYKKILTTYMVDEKKGRMRIRTKFCVALAVVIGCIAIGTITVHFVEDLNWADSFYLSITSVTTVGYGDYSFKTVTGRSFAILWLLVSTLAFAKAFVYLADYSVHKRTREMAKWVLKKKITLSDFPAADLDNDGSISKSEFVIFKLKEMGKITEIDIQRISRHFDSLDYGMHGKITLVNLMDNANISSIRANQSVRLPLL</sequence>
<dbReference type="GO" id="GO:0015271">
    <property type="term" value="F:outward rectifier potassium channel activity"/>
    <property type="evidence" value="ECO:0007669"/>
    <property type="project" value="TreeGrafter"/>
</dbReference>
<evidence type="ECO:0000256" key="4">
    <source>
        <dbReference type="ARBA" id="ARBA00022692"/>
    </source>
</evidence>
<keyword evidence="4 11" id="KW-0812">Transmembrane</keyword>
<evidence type="ECO:0000256" key="7">
    <source>
        <dbReference type="ARBA" id="ARBA00023065"/>
    </source>
</evidence>
<comment type="similarity">
    <text evidence="2">Belongs to the two pore domain potassium channel (TC 1.A.1.7) family.</text>
</comment>
<evidence type="ECO:0000256" key="1">
    <source>
        <dbReference type="ARBA" id="ARBA00004141"/>
    </source>
</evidence>
<dbReference type="PROSITE" id="PS00018">
    <property type="entry name" value="EF_HAND_1"/>
    <property type="match status" value="1"/>
</dbReference>
<evidence type="ECO:0000256" key="9">
    <source>
        <dbReference type="ARBA" id="ARBA00023303"/>
    </source>
</evidence>
<evidence type="ECO:0000256" key="3">
    <source>
        <dbReference type="ARBA" id="ARBA00022448"/>
    </source>
</evidence>
<dbReference type="OrthoDB" id="415460at2759"/>
<evidence type="ECO:0000256" key="11">
    <source>
        <dbReference type="SAM" id="Phobius"/>
    </source>
</evidence>
<dbReference type="Gene3D" id="1.10.287.70">
    <property type="match status" value="2"/>
</dbReference>
<dbReference type="PANTHER" id="PTHR11003">
    <property type="entry name" value="POTASSIUM CHANNEL, SUBFAMILY K"/>
    <property type="match status" value="1"/>
</dbReference>
<evidence type="ECO:0000313" key="13">
    <source>
        <dbReference type="Proteomes" id="UP000694853"/>
    </source>
</evidence>
<proteinExistence type="inferred from homology"/>